<dbReference type="PROSITE" id="PS51318">
    <property type="entry name" value="TAT"/>
    <property type="match status" value="1"/>
</dbReference>
<dbReference type="InterPro" id="IPR006311">
    <property type="entry name" value="TAT_signal"/>
</dbReference>
<proteinExistence type="predicted"/>
<keyword evidence="2" id="KW-0413">Isomerase</keyword>
<dbReference type="PANTHER" id="PTHR28004">
    <property type="entry name" value="ZGC:162816-RELATED"/>
    <property type="match status" value="1"/>
</dbReference>
<dbReference type="InterPro" id="IPR001608">
    <property type="entry name" value="Ala_racemase_N"/>
</dbReference>
<dbReference type="EMBL" id="JBBUTG010000014">
    <property type="protein sequence ID" value="MEK8033184.1"/>
    <property type="molecule type" value="Genomic_DNA"/>
</dbReference>
<sequence length="422" mass="45308">MGVKRRRLLIGGAVAAVAAALSRPSDQGGAHDSYFTQLAAGLAGLPAMPMLVVDRQRLRANLAQIRQTAHAKLPLRVVVKSLPALGLIDEASSAWNTTRAMLFNAPQLALIAKERPRTDVLLGKPLPASAARWALEQPGGDGFDAPRQIQWLIDTPQRLADYRTLAKSRGQALRVNIEIDVGLHRGGVESEAVLAQMLDMIRNEPLLQFAGFMGYDAHVAAVPDVGSNRASAQAETHRRYDTMLALARQRLGASDGWTLNAAGSPTFHLHDDQHSPNELSVGSAAVKPFDFDKPSLAALQPASFIATPVLKVMDEFRLPFGAQAVSSLARWWDVNQRQALAIHGGHWLAEPVSPPGVSPSGLYGPSSNQQVMVASPSVPLAVGDWLFLRPKQSEAVFLQFGAIVVVDNGKPVDSWPVFPASA</sequence>
<dbReference type="InterPro" id="IPR029066">
    <property type="entry name" value="PLP-binding_barrel"/>
</dbReference>
<evidence type="ECO:0000259" key="1">
    <source>
        <dbReference type="Pfam" id="PF01168"/>
    </source>
</evidence>
<protein>
    <submittedName>
        <fullName evidence="2">Alanine racemase</fullName>
        <ecNumber evidence="2">5.1.1.1</ecNumber>
    </submittedName>
</protein>
<dbReference type="InterPro" id="IPR051466">
    <property type="entry name" value="D-amino_acid_metab_enzyme"/>
</dbReference>
<dbReference type="Proteomes" id="UP001371218">
    <property type="component" value="Unassembled WGS sequence"/>
</dbReference>
<organism evidence="2 3">
    <name type="scientific">Ideonella lacteola</name>
    <dbReference type="NCBI Taxonomy" id="2984193"/>
    <lineage>
        <taxon>Bacteria</taxon>
        <taxon>Pseudomonadati</taxon>
        <taxon>Pseudomonadota</taxon>
        <taxon>Betaproteobacteria</taxon>
        <taxon>Burkholderiales</taxon>
        <taxon>Sphaerotilaceae</taxon>
        <taxon>Ideonella</taxon>
    </lineage>
</organism>
<dbReference type="SUPFAM" id="SSF51419">
    <property type="entry name" value="PLP-binding barrel"/>
    <property type="match status" value="1"/>
</dbReference>
<evidence type="ECO:0000313" key="3">
    <source>
        <dbReference type="Proteomes" id="UP001371218"/>
    </source>
</evidence>
<accession>A0ABU9BTW1</accession>
<dbReference type="GO" id="GO:0008784">
    <property type="term" value="F:alanine racemase activity"/>
    <property type="evidence" value="ECO:0007669"/>
    <property type="project" value="UniProtKB-EC"/>
</dbReference>
<feature type="domain" description="Alanine racemase N-terminal" evidence="1">
    <location>
        <begin position="53"/>
        <end position="285"/>
    </location>
</feature>
<comment type="caution">
    <text evidence="2">The sequence shown here is derived from an EMBL/GenBank/DDBJ whole genome shotgun (WGS) entry which is preliminary data.</text>
</comment>
<dbReference type="Gene3D" id="3.20.20.10">
    <property type="entry name" value="Alanine racemase"/>
    <property type="match status" value="1"/>
</dbReference>
<reference evidence="2 3" key="1">
    <citation type="submission" date="2024-04" db="EMBL/GenBank/DDBJ databases">
        <title>Novel species of the genus Ideonella isolated from streams.</title>
        <authorList>
            <person name="Lu H."/>
        </authorList>
    </citation>
    <scope>NUCLEOTIDE SEQUENCE [LARGE SCALE GENOMIC DNA]</scope>
    <source>
        <strain evidence="2 3">DXS29W</strain>
    </source>
</reference>
<dbReference type="PANTHER" id="PTHR28004:SF2">
    <property type="entry name" value="D-SERINE DEHYDRATASE"/>
    <property type="match status" value="1"/>
</dbReference>
<dbReference type="EC" id="5.1.1.1" evidence="2"/>
<evidence type="ECO:0000313" key="2">
    <source>
        <dbReference type="EMBL" id="MEK8033184.1"/>
    </source>
</evidence>
<dbReference type="Pfam" id="PF01168">
    <property type="entry name" value="Ala_racemase_N"/>
    <property type="match status" value="1"/>
</dbReference>
<dbReference type="RefSeq" id="WP_341427600.1">
    <property type="nucleotide sequence ID" value="NZ_JBBUTG010000014.1"/>
</dbReference>
<keyword evidence="3" id="KW-1185">Reference proteome</keyword>
<name>A0ABU9BTW1_9BURK</name>
<gene>
    <name evidence="2" type="ORF">AACH06_20385</name>
</gene>